<dbReference type="PANTHER" id="PTHR35444:SF1">
    <property type="entry name" value="RIKEN CDNA 1700001C19 GENE"/>
    <property type="match status" value="1"/>
</dbReference>
<proteinExistence type="predicted"/>
<reference evidence="2 3" key="1">
    <citation type="submission" date="2018-01" db="EMBL/GenBank/DDBJ databases">
        <title>Comparison of the Chinese Bamboo Partridge and Red Junglefowl genome sequences highlights the importance of demography in genome evolution.</title>
        <authorList>
            <person name="Tiley G.P."/>
            <person name="Kimball R.T."/>
            <person name="Braun E.L."/>
            <person name="Burleigh J.G."/>
        </authorList>
    </citation>
    <scope>NUCLEOTIDE SEQUENCE [LARGE SCALE GENOMIC DNA]</scope>
    <source>
        <strain evidence="2">RTK389</strain>
        <tissue evidence="2">Blood</tissue>
    </source>
</reference>
<name>A0A2P4SGN7_BAMTH</name>
<protein>
    <submittedName>
        <fullName evidence="2">Uncharacterized protein</fullName>
    </submittedName>
</protein>
<evidence type="ECO:0000256" key="1">
    <source>
        <dbReference type="SAM" id="MobiDB-lite"/>
    </source>
</evidence>
<keyword evidence="3" id="KW-1185">Reference proteome</keyword>
<dbReference type="EMBL" id="PPHD01050252">
    <property type="protein sequence ID" value="POI23287.1"/>
    <property type="molecule type" value="Genomic_DNA"/>
</dbReference>
<dbReference type="AlphaFoldDB" id="A0A2P4SGN7"/>
<evidence type="ECO:0000313" key="3">
    <source>
        <dbReference type="Proteomes" id="UP000237246"/>
    </source>
</evidence>
<gene>
    <name evidence="2" type="ORF">CIB84_012965</name>
</gene>
<sequence>MAAQGQLQCICPPTVHLSNFLQVTETPEGHSRDQKRAKGMGESKAKQDAPHSPPSPKGRGFPAQHCAEQTLASRFIPFVAHSGGQEPDSFKFLFYTRHCSNSYSPFYTAQRPTCGYLFHHDTDHTRKVMDVQSANIVKWGPIPTQSHSADQ</sequence>
<evidence type="ECO:0000313" key="2">
    <source>
        <dbReference type="EMBL" id="POI23287.1"/>
    </source>
</evidence>
<dbReference type="Pfam" id="PF22581">
    <property type="entry name" value="CIMIP3"/>
    <property type="match status" value="1"/>
</dbReference>
<dbReference type="InterPro" id="IPR054446">
    <property type="entry name" value="CIMIP3-like"/>
</dbReference>
<organism evidence="2 3">
    <name type="scientific">Bambusicola thoracicus</name>
    <name type="common">Chinese bamboo-partridge</name>
    <name type="synonym">Perdix thoracica</name>
    <dbReference type="NCBI Taxonomy" id="9083"/>
    <lineage>
        <taxon>Eukaryota</taxon>
        <taxon>Metazoa</taxon>
        <taxon>Chordata</taxon>
        <taxon>Craniata</taxon>
        <taxon>Vertebrata</taxon>
        <taxon>Euteleostomi</taxon>
        <taxon>Archelosauria</taxon>
        <taxon>Archosauria</taxon>
        <taxon>Dinosauria</taxon>
        <taxon>Saurischia</taxon>
        <taxon>Theropoda</taxon>
        <taxon>Coelurosauria</taxon>
        <taxon>Aves</taxon>
        <taxon>Neognathae</taxon>
        <taxon>Galloanserae</taxon>
        <taxon>Galliformes</taxon>
        <taxon>Phasianidae</taxon>
        <taxon>Perdicinae</taxon>
        <taxon>Bambusicola</taxon>
    </lineage>
</organism>
<accession>A0A2P4SGN7</accession>
<dbReference type="PANTHER" id="PTHR35444">
    <property type="entry name" value="RIKEN CDNA 1700001C19 GENE"/>
    <property type="match status" value="1"/>
</dbReference>
<feature type="compositionally biased region" description="Basic and acidic residues" evidence="1">
    <location>
        <begin position="27"/>
        <end position="49"/>
    </location>
</feature>
<feature type="region of interest" description="Disordered" evidence="1">
    <location>
        <begin position="25"/>
        <end position="63"/>
    </location>
</feature>
<dbReference type="OrthoDB" id="5982044at2759"/>
<dbReference type="Proteomes" id="UP000237246">
    <property type="component" value="Unassembled WGS sequence"/>
</dbReference>
<comment type="caution">
    <text evidence="2">The sequence shown here is derived from an EMBL/GenBank/DDBJ whole genome shotgun (WGS) entry which is preliminary data.</text>
</comment>